<dbReference type="Proteomes" id="UP001164746">
    <property type="component" value="Chromosome 1"/>
</dbReference>
<proteinExistence type="predicted"/>
<gene>
    <name evidence="1" type="ORF">MAR_007048</name>
</gene>
<evidence type="ECO:0000313" key="1">
    <source>
        <dbReference type="EMBL" id="WAQ94577.1"/>
    </source>
</evidence>
<organism evidence="1 2">
    <name type="scientific">Mya arenaria</name>
    <name type="common">Soft-shell clam</name>
    <dbReference type="NCBI Taxonomy" id="6604"/>
    <lineage>
        <taxon>Eukaryota</taxon>
        <taxon>Metazoa</taxon>
        <taxon>Spiralia</taxon>
        <taxon>Lophotrochozoa</taxon>
        <taxon>Mollusca</taxon>
        <taxon>Bivalvia</taxon>
        <taxon>Autobranchia</taxon>
        <taxon>Heteroconchia</taxon>
        <taxon>Euheterodonta</taxon>
        <taxon>Imparidentia</taxon>
        <taxon>Neoheterodontei</taxon>
        <taxon>Myida</taxon>
        <taxon>Myoidea</taxon>
        <taxon>Myidae</taxon>
        <taxon>Mya</taxon>
    </lineage>
</organism>
<protein>
    <submittedName>
        <fullName evidence="1">Uncharacterized protein</fullName>
    </submittedName>
</protein>
<keyword evidence="2" id="KW-1185">Reference proteome</keyword>
<name>A0ABY7DCU1_MYAAR</name>
<evidence type="ECO:0000313" key="2">
    <source>
        <dbReference type="Proteomes" id="UP001164746"/>
    </source>
</evidence>
<reference evidence="1" key="1">
    <citation type="submission" date="2022-11" db="EMBL/GenBank/DDBJ databases">
        <title>Centuries of genome instability and evolution in soft-shell clam transmissible cancer (bioRxiv).</title>
        <authorList>
            <person name="Hart S.F.M."/>
            <person name="Yonemitsu M.A."/>
            <person name="Giersch R.M."/>
            <person name="Beal B.F."/>
            <person name="Arriagada G."/>
            <person name="Davis B.W."/>
            <person name="Ostrander E.A."/>
            <person name="Goff S.P."/>
            <person name="Metzger M.J."/>
        </authorList>
    </citation>
    <scope>NUCLEOTIDE SEQUENCE</scope>
    <source>
        <strain evidence="1">MELC-2E11</strain>
        <tissue evidence="1">Siphon/mantle</tissue>
    </source>
</reference>
<dbReference type="EMBL" id="CP111012">
    <property type="protein sequence ID" value="WAQ94577.1"/>
    <property type="molecule type" value="Genomic_DNA"/>
</dbReference>
<accession>A0ABY7DCU1</accession>
<sequence>MEDQKEKTRINVIPNNMGKYMAFMVSNLVFIDSLQFLNQSLANLRHSLLLDNAFKMTLN</sequence>